<dbReference type="EMBL" id="KE384725">
    <property type="protein sequence ID" value="KJK81401.1"/>
    <property type="molecule type" value="Genomic_DNA"/>
</dbReference>
<proteinExistence type="predicted"/>
<dbReference type="GO" id="GO:0016747">
    <property type="term" value="F:acyltransferase activity, transferring groups other than amino-acyl groups"/>
    <property type="evidence" value="ECO:0007669"/>
    <property type="project" value="TreeGrafter"/>
</dbReference>
<reference evidence="3" key="1">
    <citation type="journal article" date="2014" name="BMC Genomics">
        <title>The genome sequence of the biocontrol fungus Metarhizium anisopliae and comparative genomics of Metarhizium species.</title>
        <authorList>
            <person name="Pattemore J.A."/>
            <person name="Hane J.K."/>
            <person name="Williams A.H."/>
            <person name="Wilson B.A."/>
            <person name="Stodart B.J."/>
            <person name="Ash G.J."/>
        </authorList>
    </citation>
    <scope>NUCLEOTIDE SEQUENCE [LARGE SCALE GENOMIC DNA]</scope>
    <source>
        <strain evidence="3">BRIP 53293</strain>
    </source>
</reference>
<dbReference type="Pfam" id="PF02458">
    <property type="entry name" value="Transferase"/>
    <property type="match status" value="1"/>
</dbReference>
<dbReference type="Gene3D" id="3.30.559.10">
    <property type="entry name" value="Chloramphenicol acetyltransferase-like domain"/>
    <property type="match status" value="1"/>
</dbReference>
<dbReference type="Proteomes" id="UP000054544">
    <property type="component" value="Unassembled WGS sequence"/>
</dbReference>
<accession>A0A0D9P5M1</accession>
<dbReference type="InterPro" id="IPR023213">
    <property type="entry name" value="CAT-like_dom_sf"/>
</dbReference>
<evidence type="ECO:0000313" key="2">
    <source>
        <dbReference type="EMBL" id="KJK81401.1"/>
    </source>
</evidence>
<organism evidence="2 3">
    <name type="scientific">Metarhizium anisopliae BRIP 53293</name>
    <dbReference type="NCBI Taxonomy" id="1291518"/>
    <lineage>
        <taxon>Eukaryota</taxon>
        <taxon>Fungi</taxon>
        <taxon>Dikarya</taxon>
        <taxon>Ascomycota</taxon>
        <taxon>Pezizomycotina</taxon>
        <taxon>Sordariomycetes</taxon>
        <taxon>Hypocreomycetidae</taxon>
        <taxon>Hypocreales</taxon>
        <taxon>Clavicipitaceae</taxon>
        <taxon>Metarhizium</taxon>
    </lineage>
</organism>
<keyword evidence="3" id="KW-1185">Reference proteome</keyword>
<gene>
    <name evidence="2" type="ORF">H634G_02659</name>
</gene>
<evidence type="ECO:0000256" key="1">
    <source>
        <dbReference type="ARBA" id="ARBA00022679"/>
    </source>
</evidence>
<dbReference type="InterPro" id="IPR050317">
    <property type="entry name" value="Plant_Fungal_Acyltransferase"/>
</dbReference>
<evidence type="ECO:0008006" key="4">
    <source>
        <dbReference type="Google" id="ProtNLM"/>
    </source>
</evidence>
<evidence type="ECO:0000313" key="3">
    <source>
        <dbReference type="Proteomes" id="UP000054544"/>
    </source>
</evidence>
<name>A0A0D9P5M1_METAN</name>
<dbReference type="PANTHER" id="PTHR31642">
    <property type="entry name" value="TRICHOTHECENE 3-O-ACETYLTRANSFERASE"/>
    <property type="match status" value="1"/>
</dbReference>
<keyword evidence="1" id="KW-0808">Transferase</keyword>
<dbReference type="OrthoDB" id="1862401at2759"/>
<dbReference type="AlphaFoldDB" id="A0A0D9P5M1"/>
<sequence length="493" mass="55802">MSSFKVFHVAPEQPTNLADRTSIPLTGSDLDSELIANSITIPCPFDTDRLRASLAKTLQIFPLHCGTLAREVTGNAWGIKLTNRPVRLVMGVTDNPGPFSDQWMGETHPDYYEEIDRDSIFSERDTPLFLAKVTTWRETGQTALFVCIWHGLGDGFAALHFIKTWSALYQGKPPVGDPTFGNFFLPAPEILSISCYTYELSRLSYLSLAFEPEFCDRRNKLIKQQTVRLDIDVPESFVDKIWASVRRENPVNNVHVGRGDAFSGYLIAALQGCFEKPVETLFQFVSTRGRSAIYNGQNLYFPRSSQGNAFVLWSTPITTARNEQTPGTLAQTLFRGRNSLADRDRLGRALMLTNYLWSRAFAENKRIIDSGFQDAIIINWLVGVETNKANFGFPLQSSYIDWASTEKFVQVWNANPMKQTDGTWRRDPGGLHILLRLQPRHATKFLEKLRQDMDRLSIEQSYPSSPTSLIRRLQDVESHGLVVESRSTEKAML</sequence>
<dbReference type="PANTHER" id="PTHR31642:SF310">
    <property type="entry name" value="FATTY ALCOHOL:CAFFEOYL-COA ACYLTRANSFERASE"/>
    <property type="match status" value="1"/>
</dbReference>
<protein>
    <recommendedName>
        <fullName evidence="4">Condensation domain-containing protein</fullName>
    </recommendedName>
</protein>